<evidence type="ECO:0000256" key="1">
    <source>
        <dbReference type="ARBA" id="ARBA00001974"/>
    </source>
</evidence>
<dbReference type="SUPFAM" id="SSF54373">
    <property type="entry name" value="FAD-linked reductases, C-terminal domain"/>
    <property type="match status" value="1"/>
</dbReference>
<evidence type="ECO:0000313" key="9">
    <source>
        <dbReference type="Proteomes" id="UP000256913"/>
    </source>
</evidence>
<evidence type="ECO:0000256" key="3">
    <source>
        <dbReference type="ARBA" id="ARBA00022630"/>
    </source>
</evidence>
<keyword evidence="4 5" id="KW-0274">FAD</keyword>
<feature type="region of interest" description="Disordered" evidence="6">
    <location>
        <begin position="137"/>
        <end position="166"/>
    </location>
</feature>
<keyword evidence="3" id="KW-0285">Flavoprotein</keyword>
<dbReference type="GO" id="GO:0016614">
    <property type="term" value="F:oxidoreductase activity, acting on CH-OH group of donors"/>
    <property type="evidence" value="ECO:0007669"/>
    <property type="project" value="InterPro"/>
</dbReference>
<dbReference type="Gene3D" id="3.50.50.60">
    <property type="entry name" value="FAD/NAD(P)-binding domain"/>
    <property type="match status" value="1"/>
</dbReference>
<reference evidence="8 9" key="1">
    <citation type="submission" date="2018-08" db="EMBL/GenBank/DDBJ databases">
        <title>Sequencing the genomes of 1000 actinobacteria strains.</title>
        <authorList>
            <person name="Klenk H.-P."/>
        </authorList>
    </citation>
    <scope>NUCLEOTIDE SEQUENCE [LARGE SCALE GENOMIC DNA]</scope>
    <source>
        <strain evidence="8 9">DSM 44099</strain>
    </source>
</reference>
<organism evidence="8 9">
    <name type="scientific">Asanoa ferruginea</name>
    <dbReference type="NCBI Taxonomy" id="53367"/>
    <lineage>
        <taxon>Bacteria</taxon>
        <taxon>Bacillati</taxon>
        <taxon>Actinomycetota</taxon>
        <taxon>Actinomycetes</taxon>
        <taxon>Micromonosporales</taxon>
        <taxon>Micromonosporaceae</taxon>
        <taxon>Asanoa</taxon>
    </lineage>
</organism>
<name>A0A3D9ZW58_9ACTN</name>
<comment type="similarity">
    <text evidence="2">Belongs to the GMC oxidoreductase family.</text>
</comment>
<proteinExistence type="inferred from homology"/>
<dbReference type="InterPro" id="IPR036188">
    <property type="entry name" value="FAD/NAD-bd_sf"/>
</dbReference>
<dbReference type="SUPFAM" id="SSF51905">
    <property type="entry name" value="FAD/NAD(P)-binding domain"/>
    <property type="match status" value="1"/>
</dbReference>
<evidence type="ECO:0000313" key="8">
    <source>
        <dbReference type="EMBL" id="REG00354.1"/>
    </source>
</evidence>
<dbReference type="Pfam" id="PF05199">
    <property type="entry name" value="GMC_oxred_C"/>
    <property type="match status" value="1"/>
</dbReference>
<dbReference type="PANTHER" id="PTHR11552">
    <property type="entry name" value="GLUCOSE-METHANOL-CHOLINE GMC OXIDOREDUCTASE"/>
    <property type="match status" value="1"/>
</dbReference>
<evidence type="ECO:0000256" key="5">
    <source>
        <dbReference type="PIRSR" id="PIRSR000137-2"/>
    </source>
</evidence>
<protein>
    <submittedName>
        <fullName evidence="8">Choline dehydrogenase</fullName>
    </submittedName>
</protein>
<dbReference type="InterPro" id="IPR000172">
    <property type="entry name" value="GMC_OxRdtase_N"/>
</dbReference>
<feature type="binding site" evidence="5">
    <location>
        <position position="408"/>
    </location>
    <ligand>
        <name>substrate</name>
    </ligand>
</feature>
<gene>
    <name evidence="8" type="ORF">DFJ67_6406</name>
</gene>
<dbReference type="PROSITE" id="PS51257">
    <property type="entry name" value="PROKAR_LIPOPROTEIN"/>
    <property type="match status" value="1"/>
</dbReference>
<sequence length="472" mass="49088">MRSFDYIVVGAGTAGCVLAARLSQDAGVRVLLLEAGTAFPPTTSGGADADWHYATVPQANADREALPYPRGKVLGGSSGTNGLMHIRGDAASYDAWADAGALGWTYESLLPFFDGGDDGNAAPTDPLWEAFYAASVEAGHPPNPDGNGPDVEGTAWDDAGPGHSAAETYLGPANERENLTVMTDADAVRLVVEAGTCRGVAYRVDGHTGVSWADREVLLTAGAIGSPQLLMLSGIGPGEHLRELGLPVVADLPGVGANLHDHPKSQVAYAARHTVRDAPAGRRPRVLTRADPAAPPDLHMVFVELPVHPRWAPGTEDGYSVVFALTRPESRGTVRLSGPDPFAPPLIDPAFLTDERDVDRMVTGLRMAREIGAAAALAGVRDEEEFPGVGAASSTVLAQYVRDTVTPYFHPVGTCRMGIDGAAVVDPELRVHAIAGLRVADSSVMPSIVSGNTHAPTVAIAERAASLVSGSG</sequence>
<dbReference type="AlphaFoldDB" id="A0A3D9ZW58"/>
<keyword evidence="9" id="KW-1185">Reference proteome</keyword>
<dbReference type="Pfam" id="PF00732">
    <property type="entry name" value="GMC_oxred_N"/>
    <property type="match status" value="1"/>
</dbReference>
<evidence type="ECO:0000256" key="4">
    <source>
        <dbReference type="ARBA" id="ARBA00022827"/>
    </source>
</evidence>
<dbReference type="PIRSF" id="PIRSF000137">
    <property type="entry name" value="Alcohol_oxidase"/>
    <property type="match status" value="1"/>
</dbReference>
<evidence type="ECO:0000256" key="6">
    <source>
        <dbReference type="SAM" id="MobiDB-lite"/>
    </source>
</evidence>
<dbReference type="PANTHER" id="PTHR11552:SF147">
    <property type="entry name" value="CHOLINE DEHYDROGENASE, MITOCHONDRIAL"/>
    <property type="match status" value="1"/>
</dbReference>
<dbReference type="GO" id="GO:0050660">
    <property type="term" value="F:flavin adenine dinucleotide binding"/>
    <property type="evidence" value="ECO:0007669"/>
    <property type="project" value="InterPro"/>
</dbReference>
<dbReference type="InterPro" id="IPR012132">
    <property type="entry name" value="GMC_OxRdtase"/>
</dbReference>
<accession>A0A3D9ZW58</accession>
<dbReference type="OrthoDB" id="9785276at2"/>
<feature type="binding site" evidence="5">
    <location>
        <position position="73"/>
    </location>
    <ligand>
        <name>FAD</name>
        <dbReference type="ChEBI" id="CHEBI:57692"/>
    </ligand>
</feature>
<dbReference type="EMBL" id="QUMQ01000001">
    <property type="protein sequence ID" value="REG00354.1"/>
    <property type="molecule type" value="Genomic_DNA"/>
</dbReference>
<comment type="caution">
    <text evidence="8">The sequence shown here is derived from an EMBL/GenBank/DDBJ whole genome shotgun (WGS) entry which is preliminary data.</text>
</comment>
<dbReference type="InterPro" id="IPR007867">
    <property type="entry name" value="GMC_OxRtase_C"/>
</dbReference>
<evidence type="ECO:0000259" key="7">
    <source>
        <dbReference type="PROSITE" id="PS00624"/>
    </source>
</evidence>
<comment type="cofactor">
    <cofactor evidence="1 5">
        <name>FAD</name>
        <dbReference type="ChEBI" id="CHEBI:57692"/>
    </cofactor>
</comment>
<dbReference type="RefSeq" id="WP_116071824.1">
    <property type="nucleotide sequence ID" value="NZ_BONB01000059.1"/>
</dbReference>
<dbReference type="PROSITE" id="PS00624">
    <property type="entry name" value="GMC_OXRED_2"/>
    <property type="match status" value="1"/>
</dbReference>
<dbReference type="Gene3D" id="3.30.410.40">
    <property type="match status" value="1"/>
</dbReference>
<feature type="domain" description="Glucose-methanol-choline oxidoreductase N-terminal" evidence="7">
    <location>
        <begin position="222"/>
        <end position="236"/>
    </location>
</feature>
<dbReference type="Proteomes" id="UP000256913">
    <property type="component" value="Unassembled WGS sequence"/>
</dbReference>
<evidence type="ECO:0000256" key="2">
    <source>
        <dbReference type="ARBA" id="ARBA00010790"/>
    </source>
</evidence>